<evidence type="ECO:0000256" key="1">
    <source>
        <dbReference type="SAM" id="Phobius"/>
    </source>
</evidence>
<dbReference type="AlphaFoldDB" id="A0A3S1BRD9"/>
<keyword evidence="1" id="KW-1133">Transmembrane helix</keyword>
<accession>A0A3S1BRD9</accession>
<sequence length="159" mass="18276">MGHYTDGLLMVLITGIVIFLIYRGLQSWVRKPFTLRSGIGFHYNEEIMEHPAVDLLEQSGFEIVSDKLKVPLVFKVNGNVLHSRLFIDYIVTKNREMYLVKTSRERLTLEWTGSGVRRELLPYLLLYPECAGVLYVDTDLGDIKEIALTSDEDEDESAY</sequence>
<keyword evidence="1" id="KW-0812">Transmembrane</keyword>
<dbReference type="EMBL" id="RZNY01000003">
    <property type="protein sequence ID" value="RUT47751.1"/>
    <property type="molecule type" value="Genomic_DNA"/>
</dbReference>
<name>A0A3S1BRD9_9BACL</name>
<keyword evidence="3" id="KW-1185">Reference proteome</keyword>
<evidence type="ECO:0000313" key="3">
    <source>
        <dbReference type="Proteomes" id="UP000279446"/>
    </source>
</evidence>
<feature type="transmembrane region" description="Helical" evidence="1">
    <location>
        <begin position="6"/>
        <end position="25"/>
    </location>
</feature>
<dbReference type="OrthoDB" id="2988117at2"/>
<dbReference type="RefSeq" id="WP_127190949.1">
    <property type="nucleotide sequence ID" value="NZ_RZNY01000003.1"/>
</dbReference>
<reference evidence="2 3" key="1">
    <citation type="submission" date="2018-12" db="EMBL/GenBank/DDBJ databases">
        <authorList>
            <person name="Sun L."/>
            <person name="Chen Z."/>
        </authorList>
    </citation>
    <scope>NUCLEOTIDE SEQUENCE [LARGE SCALE GENOMIC DNA]</scope>
    <source>
        <strain evidence="2 3">DSM 15890</strain>
    </source>
</reference>
<comment type="caution">
    <text evidence="2">The sequence shown here is derived from an EMBL/GenBank/DDBJ whole genome shotgun (WGS) entry which is preliminary data.</text>
</comment>
<evidence type="ECO:0000313" key="2">
    <source>
        <dbReference type="EMBL" id="RUT47751.1"/>
    </source>
</evidence>
<protein>
    <submittedName>
        <fullName evidence="2">Uncharacterized protein</fullName>
    </submittedName>
</protein>
<gene>
    <name evidence="2" type="ORF">EJP82_05060</name>
</gene>
<dbReference type="Proteomes" id="UP000279446">
    <property type="component" value="Unassembled WGS sequence"/>
</dbReference>
<proteinExistence type="predicted"/>
<keyword evidence="1" id="KW-0472">Membrane</keyword>
<organism evidence="2 3">
    <name type="scientific">Paenibacillus anaericanus</name>
    <dbReference type="NCBI Taxonomy" id="170367"/>
    <lineage>
        <taxon>Bacteria</taxon>
        <taxon>Bacillati</taxon>
        <taxon>Bacillota</taxon>
        <taxon>Bacilli</taxon>
        <taxon>Bacillales</taxon>
        <taxon>Paenibacillaceae</taxon>
        <taxon>Paenibacillus</taxon>
    </lineage>
</organism>